<dbReference type="InterPro" id="IPR007278">
    <property type="entry name" value="DUF397"/>
</dbReference>
<accession>A0ABN3TRH2</accession>
<dbReference type="Proteomes" id="UP001500886">
    <property type="component" value="Unassembled WGS sequence"/>
</dbReference>
<comment type="caution">
    <text evidence="2">The sequence shown here is derived from an EMBL/GenBank/DDBJ whole genome shotgun (WGS) entry which is preliminary data.</text>
</comment>
<reference evidence="2 3" key="1">
    <citation type="journal article" date="2019" name="Int. J. Syst. Evol. Microbiol.">
        <title>The Global Catalogue of Microorganisms (GCM) 10K type strain sequencing project: providing services to taxonomists for standard genome sequencing and annotation.</title>
        <authorList>
            <consortium name="The Broad Institute Genomics Platform"/>
            <consortium name="The Broad Institute Genome Sequencing Center for Infectious Disease"/>
            <person name="Wu L."/>
            <person name="Ma J."/>
        </authorList>
    </citation>
    <scope>NUCLEOTIDE SEQUENCE [LARGE SCALE GENOMIC DNA]</scope>
    <source>
        <strain evidence="2 3">JCM 4542</strain>
    </source>
</reference>
<dbReference type="Pfam" id="PF04149">
    <property type="entry name" value="DUF397"/>
    <property type="match status" value="1"/>
</dbReference>
<dbReference type="RefSeq" id="WP_344435305.1">
    <property type="nucleotide sequence ID" value="NZ_BAAASL010000008.1"/>
</dbReference>
<name>A0ABN3TRH2_9ACTN</name>
<evidence type="ECO:0000259" key="1">
    <source>
        <dbReference type="Pfam" id="PF04149"/>
    </source>
</evidence>
<evidence type="ECO:0000313" key="2">
    <source>
        <dbReference type="EMBL" id="GAA2716218.1"/>
    </source>
</evidence>
<sequence length="57" mass="6228">MTATLRWQKSSFSGGNGENCIEVAAQGEGIVVRERDAPRTVLTLSPTQLRALLRTLK</sequence>
<gene>
    <name evidence="2" type="ORF">GCM10010315_26840</name>
</gene>
<proteinExistence type="predicted"/>
<evidence type="ECO:0000313" key="3">
    <source>
        <dbReference type="Proteomes" id="UP001500886"/>
    </source>
</evidence>
<feature type="domain" description="DUF397" evidence="1">
    <location>
        <begin position="5"/>
        <end position="57"/>
    </location>
</feature>
<protein>
    <recommendedName>
        <fullName evidence="1">DUF397 domain-containing protein</fullName>
    </recommendedName>
</protein>
<dbReference type="EMBL" id="BAAASL010000008">
    <property type="protein sequence ID" value="GAA2716218.1"/>
    <property type="molecule type" value="Genomic_DNA"/>
</dbReference>
<organism evidence="2 3">
    <name type="scientific">Streptomyces luteosporeus</name>
    <dbReference type="NCBI Taxonomy" id="173856"/>
    <lineage>
        <taxon>Bacteria</taxon>
        <taxon>Bacillati</taxon>
        <taxon>Actinomycetota</taxon>
        <taxon>Actinomycetes</taxon>
        <taxon>Kitasatosporales</taxon>
        <taxon>Streptomycetaceae</taxon>
        <taxon>Streptomyces</taxon>
    </lineage>
</organism>
<keyword evidence="3" id="KW-1185">Reference proteome</keyword>